<proteinExistence type="predicted"/>
<accession>A0AA40BJT0</accession>
<reference evidence="2" key="1">
    <citation type="submission" date="2023-06" db="EMBL/GenBank/DDBJ databases">
        <title>Genome-scale phylogeny and comparative genomics of the fungal order Sordariales.</title>
        <authorList>
            <consortium name="Lawrence Berkeley National Laboratory"/>
            <person name="Hensen N."/>
            <person name="Bonometti L."/>
            <person name="Westerberg I."/>
            <person name="Brannstrom I.O."/>
            <person name="Guillou S."/>
            <person name="Cros-Aarteil S."/>
            <person name="Calhoun S."/>
            <person name="Haridas S."/>
            <person name="Kuo A."/>
            <person name="Mondo S."/>
            <person name="Pangilinan J."/>
            <person name="Riley R."/>
            <person name="Labutti K."/>
            <person name="Andreopoulos B."/>
            <person name="Lipzen A."/>
            <person name="Chen C."/>
            <person name="Yanf M."/>
            <person name="Daum C."/>
            <person name="Ng V."/>
            <person name="Clum A."/>
            <person name="Steindorff A."/>
            <person name="Ohm R."/>
            <person name="Martin F."/>
            <person name="Silar P."/>
            <person name="Natvig D."/>
            <person name="Lalanne C."/>
            <person name="Gautier V."/>
            <person name="Ament-Velasquez S.L."/>
            <person name="Kruys A."/>
            <person name="Hutchinson M.I."/>
            <person name="Powell A.J."/>
            <person name="Barry K."/>
            <person name="Miller A.N."/>
            <person name="Grigoriev I.V."/>
            <person name="Debuchy R."/>
            <person name="Gladieux P."/>
            <person name="Thoren M.H."/>
            <person name="Johannesson H."/>
        </authorList>
    </citation>
    <scope>NUCLEOTIDE SEQUENCE</scope>
    <source>
        <strain evidence="2">CBS 540.89</strain>
    </source>
</reference>
<comment type="caution">
    <text evidence="2">The sequence shown here is derived from an EMBL/GenBank/DDBJ whole genome shotgun (WGS) entry which is preliminary data.</text>
</comment>
<name>A0AA40BJT0_9PEZI</name>
<keyword evidence="3" id="KW-1185">Reference proteome</keyword>
<gene>
    <name evidence="2" type="ORF">B0T21DRAFT_412126</name>
</gene>
<organism evidence="2 3">
    <name type="scientific">Apiosordaria backusii</name>
    <dbReference type="NCBI Taxonomy" id="314023"/>
    <lineage>
        <taxon>Eukaryota</taxon>
        <taxon>Fungi</taxon>
        <taxon>Dikarya</taxon>
        <taxon>Ascomycota</taxon>
        <taxon>Pezizomycotina</taxon>
        <taxon>Sordariomycetes</taxon>
        <taxon>Sordariomycetidae</taxon>
        <taxon>Sordariales</taxon>
        <taxon>Lasiosphaeriaceae</taxon>
        <taxon>Apiosordaria</taxon>
    </lineage>
</organism>
<evidence type="ECO:0000313" key="2">
    <source>
        <dbReference type="EMBL" id="KAK0735505.1"/>
    </source>
</evidence>
<dbReference type="EMBL" id="JAUKTV010000007">
    <property type="protein sequence ID" value="KAK0735505.1"/>
    <property type="molecule type" value="Genomic_DNA"/>
</dbReference>
<feature type="region of interest" description="Disordered" evidence="1">
    <location>
        <begin position="1"/>
        <end position="24"/>
    </location>
</feature>
<evidence type="ECO:0000313" key="3">
    <source>
        <dbReference type="Proteomes" id="UP001172159"/>
    </source>
</evidence>
<dbReference type="Proteomes" id="UP001172159">
    <property type="component" value="Unassembled WGS sequence"/>
</dbReference>
<evidence type="ECO:0000256" key="1">
    <source>
        <dbReference type="SAM" id="MobiDB-lite"/>
    </source>
</evidence>
<dbReference type="AlphaFoldDB" id="A0AA40BJT0"/>
<sequence length="269" mass="30917">MVQGTKRRLSNVAEEESLAPNKRAACGDNRPADRIKVTTHFDDLLLAATTTLEKYDHISDPWGEHREETHPAVVKAINNTPGEIFTRLESINDPLIVVRFAAVQAVDKMMQHYKYITNLVNYLGNRDQIELIAEAYTCSHYTIYLVEEKFFNHEWKTVKELFQKLNKRQDQCNDDCKDDCGHQANEFRAADALAKAAATAMKNIAMLIWSQSDYYSSCSGDQLKIVFKSFKYGFWNMARVIRLFDDDDLGRLALESEGNKVWFKEIDAM</sequence>
<protein>
    <submittedName>
        <fullName evidence="2">Uncharacterized protein</fullName>
    </submittedName>
</protein>